<sequence length="165" mass="19312">MSLYKQWTDMVVEYVKTKGENAFWAEYTKIESRIYKDLLAKHTEVQTITIAEFAKKYDTTEEFIMGFVDGINESLKTVYDLENLTANDEIALDIDLEKLYFNMLEAKAEYLYNLPQWDAIFSEEKRKEIQKAYRESTMVRNENKVGRNDACPCGSGKKYKKCCGK</sequence>
<evidence type="ECO:0000313" key="1">
    <source>
        <dbReference type="EMBL" id="CUO79720.1"/>
    </source>
</evidence>
<name>A0A174I331_9CLOT</name>
<dbReference type="SUPFAM" id="SSF103642">
    <property type="entry name" value="Sec-C motif"/>
    <property type="match status" value="1"/>
</dbReference>
<dbReference type="EMBL" id="CYZX01000016">
    <property type="protein sequence ID" value="CUO79720.1"/>
    <property type="molecule type" value="Genomic_DNA"/>
</dbReference>
<reference evidence="1 2" key="1">
    <citation type="submission" date="2015-09" db="EMBL/GenBank/DDBJ databases">
        <authorList>
            <consortium name="Pathogen Informatics"/>
        </authorList>
    </citation>
    <scope>NUCLEOTIDE SEQUENCE [LARGE SCALE GENOMIC DNA]</scope>
    <source>
        <strain evidence="1 2">2789STDY5834856</strain>
    </source>
</reference>
<dbReference type="InterPro" id="IPR004027">
    <property type="entry name" value="SEC_C_motif"/>
</dbReference>
<organism evidence="1 2">
    <name type="scientific">Clostridium disporicum</name>
    <dbReference type="NCBI Taxonomy" id="84024"/>
    <lineage>
        <taxon>Bacteria</taxon>
        <taxon>Bacillati</taxon>
        <taxon>Bacillota</taxon>
        <taxon>Clostridia</taxon>
        <taxon>Eubacteriales</taxon>
        <taxon>Clostridiaceae</taxon>
        <taxon>Clostridium</taxon>
    </lineage>
</organism>
<dbReference type="NCBIfam" id="NF004088">
    <property type="entry name" value="PRK05590.1"/>
    <property type="match status" value="1"/>
</dbReference>
<dbReference type="RefSeq" id="WP_055266739.1">
    <property type="nucleotide sequence ID" value="NZ_CABIXQ010000016.1"/>
</dbReference>
<gene>
    <name evidence="1" type="primary">secA_3</name>
    <name evidence="1" type="ORF">ERS852471_02326</name>
</gene>
<dbReference type="OrthoDB" id="5872at2"/>
<dbReference type="PANTHER" id="PTHR33747:SF1">
    <property type="entry name" value="ADENYLATE CYCLASE-ASSOCIATED CAP C-TERMINAL DOMAIN-CONTAINING PROTEIN"/>
    <property type="match status" value="1"/>
</dbReference>
<dbReference type="Proteomes" id="UP000095594">
    <property type="component" value="Unassembled WGS sequence"/>
</dbReference>
<accession>A0A174I331</accession>
<protein>
    <submittedName>
        <fullName evidence="1">Preprotein translocase subunit SecA</fullName>
    </submittedName>
</protein>
<dbReference type="Pfam" id="PF02810">
    <property type="entry name" value="SEC-C"/>
    <property type="match status" value="1"/>
</dbReference>
<dbReference type="AlphaFoldDB" id="A0A174I331"/>
<evidence type="ECO:0000313" key="2">
    <source>
        <dbReference type="Proteomes" id="UP000095594"/>
    </source>
</evidence>
<dbReference type="Gene3D" id="3.10.450.50">
    <property type="match status" value="1"/>
</dbReference>
<dbReference type="PANTHER" id="PTHR33747">
    <property type="entry name" value="UPF0225 PROTEIN SCO1677"/>
    <property type="match status" value="1"/>
</dbReference>
<proteinExistence type="predicted"/>